<feature type="domain" description="Carboxylesterase type B" evidence="4">
    <location>
        <begin position="291"/>
        <end position="678"/>
    </location>
</feature>
<feature type="compositionally biased region" description="Basic and acidic residues" evidence="2">
    <location>
        <begin position="8"/>
        <end position="26"/>
    </location>
</feature>
<evidence type="ECO:0000313" key="5">
    <source>
        <dbReference type="EMBL" id="CAG2054121.1"/>
    </source>
</evidence>
<accession>A0ABN7NLT2</accession>
<evidence type="ECO:0000256" key="1">
    <source>
        <dbReference type="ARBA" id="ARBA00023180"/>
    </source>
</evidence>
<organism evidence="5 6">
    <name type="scientific">Timema podura</name>
    <name type="common">Walking stick</name>
    <dbReference type="NCBI Taxonomy" id="61482"/>
    <lineage>
        <taxon>Eukaryota</taxon>
        <taxon>Metazoa</taxon>
        <taxon>Ecdysozoa</taxon>
        <taxon>Arthropoda</taxon>
        <taxon>Hexapoda</taxon>
        <taxon>Insecta</taxon>
        <taxon>Pterygota</taxon>
        <taxon>Neoptera</taxon>
        <taxon>Polyneoptera</taxon>
        <taxon>Phasmatodea</taxon>
        <taxon>Timematodea</taxon>
        <taxon>Timematoidea</taxon>
        <taxon>Timematidae</taxon>
        <taxon>Timema</taxon>
    </lineage>
</organism>
<feature type="region of interest" description="Disordered" evidence="2">
    <location>
        <begin position="168"/>
        <end position="187"/>
    </location>
</feature>
<feature type="transmembrane region" description="Helical" evidence="3">
    <location>
        <begin position="246"/>
        <end position="268"/>
    </location>
</feature>
<dbReference type="PANTHER" id="PTHR11559">
    <property type="entry name" value="CARBOXYLESTERASE"/>
    <property type="match status" value="1"/>
</dbReference>
<dbReference type="Gene3D" id="3.40.50.1820">
    <property type="entry name" value="alpha/beta hydrolase"/>
    <property type="match status" value="1"/>
</dbReference>
<comment type="caution">
    <text evidence="5">The sequence shown here is derived from an EMBL/GenBank/DDBJ whole genome shotgun (WGS) entry which is preliminary data.</text>
</comment>
<name>A0ABN7NLT2_TIMPD</name>
<evidence type="ECO:0000313" key="6">
    <source>
        <dbReference type="Proteomes" id="UP001153148"/>
    </source>
</evidence>
<protein>
    <recommendedName>
        <fullName evidence="4">Carboxylesterase type B domain-containing protein</fullName>
    </recommendedName>
</protein>
<feature type="region of interest" description="Disordered" evidence="2">
    <location>
        <begin position="125"/>
        <end position="152"/>
    </location>
</feature>
<feature type="compositionally biased region" description="Basic and acidic residues" evidence="2">
    <location>
        <begin position="208"/>
        <end position="226"/>
    </location>
</feature>
<dbReference type="Pfam" id="PF00135">
    <property type="entry name" value="COesterase"/>
    <property type="match status" value="1"/>
</dbReference>
<evidence type="ECO:0000256" key="2">
    <source>
        <dbReference type="SAM" id="MobiDB-lite"/>
    </source>
</evidence>
<proteinExistence type="predicted"/>
<keyword evidence="6" id="KW-1185">Reference proteome</keyword>
<dbReference type="SUPFAM" id="SSF53474">
    <property type="entry name" value="alpha/beta-Hydrolases"/>
    <property type="match status" value="1"/>
</dbReference>
<feature type="compositionally biased region" description="Acidic residues" evidence="2">
    <location>
        <begin position="198"/>
        <end position="207"/>
    </location>
</feature>
<sequence length="771" mass="84029">MLRPIKHVTCEARDEGGDVEEGKDLLQEPPCTVTNVQEKDEDSAPAEKETTTKRPTLASIKLTNPFRKSKVGHNLVRDPRWSGFESGARAGVPKSPTPGTMLPIVPSQGGPACGNHLVKLVTDPSVDHGDGVVPTGDESTQPDESHQGGGKRLLNAIKLPLVSVLPRKLKPKDKSETAPGAAGLASMETLDDSGAAEAEPDQGEDGMESVKLDADNDKCDLEKGGDTTDTSKMASWRARLGLLSKFRLLVAVVVIFIILLIIIIAVAASGPRHRDHTSAPVMDGRYVEAVTSCGMVQGLLENGAFSFRGIPYALPPVHERRFLPARPVDQLDKCWNGTFLAHNASTPCWQIYRDGSVSGAEDCLTLDVHTPFVRYENPLPVVVLLGADSLSGGSPGPMRATAKLARSKEVVFVTVNFRLGPLGFLATEYLTRSVKPQTSGNYGLSDILTALKWIKLNIENFNGDKNAVTVFGHRAGGTLVTALTSSKMAKGLFSRAWVSSGSGVFPGKDLAEEQMDNGEYVRSLGCGDADCLQRLDVKELLNKVPGHWRYPAADLPSSGLPSPHRWLVLDGVILRQHLSDVWEKDEGLPIKLVMGASSHSDVPDNLKTSWNDDSGAQVERYVRDSLLGSHGLADEVFRRYNRSYSGLVSLISDIRTVCPLLTLSRSRPGVPFYVVTHPRSEDGLAGVAADVEAILGTYEPRDVEQKRFVTAMQEIFYRFVHLGELRREEAEKKSNQNRVLLIGQDANPSRDYPNCDYWIAHDIVPRYARID</sequence>
<evidence type="ECO:0000259" key="4">
    <source>
        <dbReference type="Pfam" id="PF00135"/>
    </source>
</evidence>
<evidence type="ECO:0000256" key="3">
    <source>
        <dbReference type="SAM" id="Phobius"/>
    </source>
</evidence>
<feature type="region of interest" description="Disordered" evidence="2">
    <location>
        <begin position="192"/>
        <end position="230"/>
    </location>
</feature>
<dbReference type="InterPro" id="IPR029058">
    <property type="entry name" value="AB_hydrolase_fold"/>
</dbReference>
<feature type="region of interest" description="Disordered" evidence="2">
    <location>
        <begin position="1"/>
        <end position="108"/>
    </location>
</feature>
<dbReference type="InterPro" id="IPR050309">
    <property type="entry name" value="Type-B_Carboxylest/Lipase"/>
</dbReference>
<dbReference type="Proteomes" id="UP001153148">
    <property type="component" value="Unassembled WGS sequence"/>
</dbReference>
<keyword evidence="3" id="KW-1133">Transmembrane helix</keyword>
<keyword evidence="1" id="KW-0325">Glycoprotein</keyword>
<dbReference type="InterPro" id="IPR002018">
    <property type="entry name" value="CarbesteraseB"/>
</dbReference>
<keyword evidence="3" id="KW-0472">Membrane</keyword>
<gene>
    <name evidence="5" type="ORF">TPAB3V08_LOCUS1156</name>
</gene>
<keyword evidence="3" id="KW-0812">Transmembrane</keyword>
<reference evidence="5" key="1">
    <citation type="submission" date="2021-03" db="EMBL/GenBank/DDBJ databases">
        <authorList>
            <person name="Tran Van P."/>
        </authorList>
    </citation>
    <scope>NUCLEOTIDE SEQUENCE</scope>
</reference>
<dbReference type="EMBL" id="CAJPIN010000993">
    <property type="protein sequence ID" value="CAG2054121.1"/>
    <property type="molecule type" value="Genomic_DNA"/>
</dbReference>